<dbReference type="Pfam" id="PF01546">
    <property type="entry name" value="Peptidase_M20"/>
    <property type="match status" value="1"/>
</dbReference>
<evidence type="ECO:0000256" key="3">
    <source>
        <dbReference type="PIRSR" id="PIRSR037238-1"/>
    </source>
</evidence>
<dbReference type="PANTHER" id="PTHR43808:SF9">
    <property type="entry name" value="BLL0789 PROTEIN"/>
    <property type="match status" value="1"/>
</dbReference>
<dbReference type="GO" id="GO:0016787">
    <property type="term" value="F:hydrolase activity"/>
    <property type="evidence" value="ECO:0007669"/>
    <property type="project" value="UniProtKB-KW"/>
</dbReference>
<dbReference type="PIRSF" id="PIRSF037238">
    <property type="entry name" value="Carboxypeptidase_G2"/>
    <property type="match status" value="1"/>
</dbReference>
<dbReference type="InterPro" id="IPR050072">
    <property type="entry name" value="Peptidase_M20A"/>
</dbReference>
<dbReference type="Pfam" id="PF07687">
    <property type="entry name" value="M20_dimer"/>
    <property type="match status" value="1"/>
</dbReference>
<dbReference type="SUPFAM" id="SSF55031">
    <property type="entry name" value="Bacterial exopeptidase dimerisation domain"/>
    <property type="match status" value="1"/>
</dbReference>
<keyword evidence="6" id="KW-1185">Reference proteome</keyword>
<dbReference type="InterPro" id="IPR036264">
    <property type="entry name" value="Bact_exopeptidase_dim_dom"/>
</dbReference>
<evidence type="ECO:0000313" key="6">
    <source>
        <dbReference type="Proteomes" id="UP000481030"/>
    </source>
</evidence>
<comment type="caution">
    <text evidence="5">The sequence shown here is derived from an EMBL/GenBank/DDBJ whole genome shotgun (WGS) entry which is preliminary data.</text>
</comment>
<keyword evidence="2" id="KW-0378">Hydrolase</keyword>
<accession>A0A6L3VB32</accession>
<sequence>MEKIVKFLKEKESEMVDLLKQFVEMESPSQEKEMVDRLGEKIRETFIRYVGGKIAIIENAHAGNHLRAEFGEGDEQILLLMHMDTVWPKGTVDTMPFCIDGDKVFGPGTFDMKGGIVQGIFALHALREMGVSLNTKVVVLITSDEESGSETSRSLIEEEAKKSKYVLVLESASSTSGKLKTSRKGVGMFHIKLTGRAAHSGIEPEKGISAIEELARIILYLHSLSDVNKGITLNVGVINGGSASNVIAAEAEAEVDLRVTNQSQFDAILPFISNLQPSKEGLTIDVTGGINRPPLEKTAEIKKMFQLAKEFSKTYLDFDLEEEMSGGGSDGSFASQFAPTLDGLGPVGDGAHAGHEHLLISQMPVRSALVALLILGLGKKL</sequence>
<dbReference type="InterPro" id="IPR011650">
    <property type="entry name" value="Peptidase_M20_dimer"/>
</dbReference>
<dbReference type="OrthoDB" id="9783294at2"/>
<evidence type="ECO:0000256" key="2">
    <source>
        <dbReference type="ARBA" id="ARBA00022801"/>
    </source>
</evidence>
<dbReference type="SUPFAM" id="SSF53187">
    <property type="entry name" value="Zn-dependent exopeptidases"/>
    <property type="match status" value="1"/>
</dbReference>
<dbReference type="PANTHER" id="PTHR43808">
    <property type="entry name" value="ACETYLORNITHINE DEACETYLASE"/>
    <property type="match status" value="1"/>
</dbReference>
<name>A0A6L3VB32_9BACI</name>
<dbReference type="GO" id="GO:0046872">
    <property type="term" value="F:metal ion binding"/>
    <property type="evidence" value="ECO:0007669"/>
    <property type="project" value="UniProtKB-KW"/>
</dbReference>
<proteinExistence type="predicted"/>
<protein>
    <submittedName>
        <fullName evidence="5">M20 family metallopeptidase</fullName>
    </submittedName>
</protein>
<feature type="domain" description="Peptidase M20 dimerisation" evidence="4">
    <location>
        <begin position="182"/>
        <end position="269"/>
    </location>
</feature>
<organism evidence="5 6">
    <name type="scientific">Cytobacillus depressus</name>
    <dbReference type="NCBI Taxonomy" id="1602942"/>
    <lineage>
        <taxon>Bacteria</taxon>
        <taxon>Bacillati</taxon>
        <taxon>Bacillota</taxon>
        <taxon>Bacilli</taxon>
        <taxon>Bacillales</taxon>
        <taxon>Bacillaceae</taxon>
        <taxon>Cytobacillus</taxon>
    </lineage>
</organism>
<reference evidence="5 6" key="1">
    <citation type="journal article" date="2016" name="Antonie Van Leeuwenhoek">
        <title>Bacillus depressus sp. nov., isolated from soil of a sunflower field.</title>
        <authorList>
            <person name="Wei X."/>
            <person name="Xin D."/>
            <person name="Xin Y."/>
            <person name="Zhang H."/>
            <person name="Wang T."/>
            <person name="Zhang J."/>
        </authorList>
    </citation>
    <scope>NUCLEOTIDE SEQUENCE [LARGE SCALE GENOMIC DNA]</scope>
    <source>
        <strain evidence="5 6">BZ1</strain>
    </source>
</reference>
<dbReference type="Gene3D" id="3.30.70.360">
    <property type="match status" value="1"/>
</dbReference>
<dbReference type="Gene3D" id="3.40.630.10">
    <property type="entry name" value="Zn peptidases"/>
    <property type="match status" value="1"/>
</dbReference>
<dbReference type="InterPro" id="IPR002933">
    <property type="entry name" value="Peptidase_M20"/>
</dbReference>
<dbReference type="InterPro" id="IPR017150">
    <property type="entry name" value="Pept_M20_glutamate_carboxypep"/>
</dbReference>
<evidence type="ECO:0000256" key="1">
    <source>
        <dbReference type="ARBA" id="ARBA00022723"/>
    </source>
</evidence>
<dbReference type="AlphaFoldDB" id="A0A6L3VB32"/>
<feature type="active site" evidence="3">
    <location>
        <position position="84"/>
    </location>
</feature>
<dbReference type="CDD" id="cd03885">
    <property type="entry name" value="M20_CPDG2"/>
    <property type="match status" value="1"/>
</dbReference>
<evidence type="ECO:0000259" key="4">
    <source>
        <dbReference type="Pfam" id="PF07687"/>
    </source>
</evidence>
<feature type="active site" description="Proton acceptor" evidence="3">
    <location>
        <position position="145"/>
    </location>
</feature>
<gene>
    <name evidence="5" type="ORF">F7731_10230</name>
</gene>
<keyword evidence="1" id="KW-0479">Metal-binding</keyword>
<evidence type="ECO:0000313" key="5">
    <source>
        <dbReference type="EMBL" id="KAB2336722.1"/>
    </source>
</evidence>
<dbReference type="RefSeq" id="WP_151534677.1">
    <property type="nucleotide sequence ID" value="NZ_WBOS01000003.1"/>
</dbReference>
<dbReference type="EMBL" id="WBOS01000003">
    <property type="protein sequence ID" value="KAB2336722.1"/>
    <property type="molecule type" value="Genomic_DNA"/>
</dbReference>
<dbReference type="Proteomes" id="UP000481030">
    <property type="component" value="Unassembled WGS sequence"/>
</dbReference>